<feature type="transmembrane region" description="Helical" evidence="1">
    <location>
        <begin position="119"/>
        <end position="136"/>
    </location>
</feature>
<gene>
    <name evidence="2" type="ORF">EYS08_06495</name>
</gene>
<dbReference type="AlphaFoldDB" id="A0A4Q9HFY1"/>
<dbReference type="Proteomes" id="UP000291819">
    <property type="component" value="Unassembled WGS sequence"/>
</dbReference>
<protein>
    <submittedName>
        <fullName evidence="2">DUF417 family protein</fullName>
    </submittedName>
</protein>
<dbReference type="Pfam" id="PF04224">
    <property type="entry name" value="DUF417"/>
    <property type="match status" value="1"/>
</dbReference>
<dbReference type="PANTHER" id="PTHR40106">
    <property type="entry name" value="INNER MEMBRANE PROTEIN RCLC"/>
    <property type="match status" value="1"/>
</dbReference>
<sequence>MNIKKTGYAIGVIGTIIVLLWIGILKFTPTEAAAIKPYVEHSFLMGWMYQIGSVQQVSNFVGIFELITAILLIASFFNRRMGLIGGYLGVLIFLTTLTFIFTTPGIWKEMDGLPVTDFFVVKDIAFLAIVLQVIGMHRKDADAA</sequence>
<evidence type="ECO:0000256" key="1">
    <source>
        <dbReference type="SAM" id="Phobius"/>
    </source>
</evidence>
<keyword evidence="3" id="KW-1185">Reference proteome</keyword>
<dbReference type="RefSeq" id="WP_131029245.1">
    <property type="nucleotide sequence ID" value="NZ_SIXF01000004.1"/>
</dbReference>
<proteinExistence type="predicted"/>
<dbReference type="InterPro" id="IPR007339">
    <property type="entry name" value="RclC-like"/>
</dbReference>
<feature type="transmembrane region" description="Helical" evidence="1">
    <location>
        <begin position="84"/>
        <end position="107"/>
    </location>
</feature>
<feature type="transmembrane region" description="Helical" evidence="1">
    <location>
        <begin position="57"/>
        <end position="77"/>
    </location>
</feature>
<dbReference type="InterPro" id="IPR016865">
    <property type="entry name" value="RclC"/>
</dbReference>
<dbReference type="PANTHER" id="PTHR40106:SF1">
    <property type="entry name" value="INNER MEMBRANE PROTEIN RCLC"/>
    <property type="match status" value="1"/>
</dbReference>
<accession>A0A4Q9HFY1</accession>
<evidence type="ECO:0000313" key="3">
    <source>
        <dbReference type="Proteomes" id="UP000291819"/>
    </source>
</evidence>
<comment type="caution">
    <text evidence="2">The sequence shown here is derived from an EMBL/GenBank/DDBJ whole genome shotgun (WGS) entry which is preliminary data.</text>
</comment>
<evidence type="ECO:0000313" key="2">
    <source>
        <dbReference type="EMBL" id="TBO43597.1"/>
    </source>
</evidence>
<reference evidence="2 3" key="1">
    <citation type="submission" date="2019-02" db="EMBL/GenBank/DDBJ databases">
        <title>Pedobacter kyonggii whole genome sequence analysis.</title>
        <authorList>
            <person name="Dahal R.H."/>
        </authorList>
    </citation>
    <scope>NUCLEOTIDE SEQUENCE [LARGE SCALE GENOMIC DNA]</scope>
    <source>
        <strain evidence="2 3">K-4-11-1</strain>
    </source>
</reference>
<keyword evidence="1" id="KW-0472">Membrane</keyword>
<keyword evidence="1" id="KW-1133">Transmembrane helix</keyword>
<dbReference type="EMBL" id="SIXF01000004">
    <property type="protein sequence ID" value="TBO43597.1"/>
    <property type="molecule type" value="Genomic_DNA"/>
</dbReference>
<keyword evidence="1" id="KW-0812">Transmembrane</keyword>
<dbReference type="GO" id="GO:1901530">
    <property type="term" value="P:response to hypochlorite"/>
    <property type="evidence" value="ECO:0007669"/>
    <property type="project" value="TreeGrafter"/>
</dbReference>
<dbReference type="OrthoDB" id="1118972at2"/>
<organism evidence="2 3">
    <name type="scientific">Pedobacter kyonggii</name>
    <dbReference type="NCBI Taxonomy" id="1926871"/>
    <lineage>
        <taxon>Bacteria</taxon>
        <taxon>Pseudomonadati</taxon>
        <taxon>Bacteroidota</taxon>
        <taxon>Sphingobacteriia</taxon>
        <taxon>Sphingobacteriales</taxon>
        <taxon>Sphingobacteriaceae</taxon>
        <taxon>Pedobacter</taxon>
    </lineage>
</organism>
<feature type="transmembrane region" description="Helical" evidence="1">
    <location>
        <begin position="7"/>
        <end position="24"/>
    </location>
</feature>
<dbReference type="GO" id="GO:0005886">
    <property type="term" value="C:plasma membrane"/>
    <property type="evidence" value="ECO:0007669"/>
    <property type="project" value="TreeGrafter"/>
</dbReference>
<name>A0A4Q9HFY1_9SPHI</name>
<dbReference type="PIRSF" id="PIRSF028065">
    <property type="entry name" value="UCP028065"/>
    <property type="match status" value="1"/>
</dbReference>